<comment type="caution">
    <text evidence="4">The sequence shown here is derived from an EMBL/GenBank/DDBJ whole genome shotgun (WGS) entry which is preliminary data.</text>
</comment>
<evidence type="ECO:0000256" key="1">
    <source>
        <dbReference type="ARBA" id="ARBA00010879"/>
    </source>
</evidence>
<evidence type="ECO:0000259" key="3">
    <source>
        <dbReference type="PROSITE" id="PS50878"/>
    </source>
</evidence>
<dbReference type="AlphaFoldDB" id="A0AAE0UL34"/>
<dbReference type="PANTHER" id="PTHR37984:SF5">
    <property type="entry name" value="PROTEIN NYNRIN-LIKE"/>
    <property type="match status" value="1"/>
</dbReference>
<evidence type="ECO:0000313" key="5">
    <source>
        <dbReference type="Proteomes" id="UP001274896"/>
    </source>
</evidence>
<name>A0AAE0UL34_9TELE</name>
<dbReference type="Gene3D" id="3.30.70.270">
    <property type="match status" value="2"/>
</dbReference>
<evidence type="ECO:0000256" key="2">
    <source>
        <dbReference type="ARBA" id="ARBA00012180"/>
    </source>
</evidence>
<evidence type="ECO:0000313" key="4">
    <source>
        <dbReference type="EMBL" id="KAK3508712.1"/>
    </source>
</evidence>
<dbReference type="Pfam" id="PF00078">
    <property type="entry name" value="RVT_1"/>
    <property type="match status" value="1"/>
</dbReference>
<dbReference type="EMBL" id="JAUCMX010000027">
    <property type="protein sequence ID" value="KAK3508712.1"/>
    <property type="molecule type" value="Genomic_DNA"/>
</dbReference>
<protein>
    <recommendedName>
        <fullName evidence="2">ribonuclease H</fullName>
        <ecNumber evidence="2">3.1.26.4</ecNumber>
    </recommendedName>
</protein>
<dbReference type="PANTHER" id="PTHR37984">
    <property type="entry name" value="PROTEIN CBG26694"/>
    <property type="match status" value="1"/>
</dbReference>
<reference evidence="4" key="1">
    <citation type="submission" date="2023-06" db="EMBL/GenBank/DDBJ databases">
        <title>Male Hemibagrus guttatus genome.</title>
        <authorList>
            <person name="Bian C."/>
        </authorList>
    </citation>
    <scope>NUCLEOTIDE SEQUENCE</scope>
    <source>
        <strain evidence="4">Male_cb2023</strain>
        <tissue evidence="4">Muscle</tissue>
    </source>
</reference>
<dbReference type="InterPro" id="IPR000477">
    <property type="entry name" value="RT_dom"/>
</dbReference>
<dbReference type="CDD" id="cd01647">
    <property type="entry name" value="RT_LTR"/>
    <property type="match status" value="1"/>
</dbReference>
<comment type="similarity">
    <text evidence="1">Belongs to the beta type-B retroviral polymerase family. HERV class-II K(HML-2) pol subfamily.</text>
</comment>
<dbReference type="GO" id="GO:0004523">
    <property type="term" value="F:RNA-DNA hybrid ribonuclease activity"/>
    <property type="evidence" value="ECO:0007669"/>
    <property type="project" value="UniProtKB-EC"/>
</dbReference>
<gene>
    <name evidence="4" type="ORF">QTP70_004256</name>
</gene>
<dbReference type="PROSITE" id="PS50878">
    <property type="entry name" value="RT_POL"/>
    <property type="match status" value="1"/>
</dbReference>
<dbReference type="SUPFAM" id="SSF56672">
    <property type="entry name" value="DNA/RNA polymerases"/>
    <property type="match status" value="1"/>
</dbReference>
<sequence length="337" mass="38628">MKNFGPLVRSLQKNCVLGALSTYETLRDSHKGEGCRQPAYRGGPYHTCHGSTDPPSGATALRGGLFPHDSVPKEPEHPRFPLAPLPQPDYRGVNAVTVRYPYLLPLVPVALEQLRGTKISTKLDLRSAYNLVRIRAGDKWKTTFHTTKGHYKYLVMTFGLTNVRAVFQSFINEILRDMIRQYVITYIDDILIFSSLYNEHVEHVWRVLARLLQHRLFVNVEKGEFHHDTITFLGYVISQKGVQMDERKVEAVTNWPKPTTMKEQRFTNFTNEGFTNFYRRFIIGYSSIASPLTSLLKGPSKHLRWTEEARGAFMKLKCSFATAPILRHPDLECPFIV</sequence>
<accession>A0AAE0UL34</accession>
<proteinExistence type="inferred from homology"/>
<dbReference type="EC" id="3.1.26.4" evidence="2"/>
<dbReference type="Proteomes" id="UP001274896">
    <property type="component" value="Unassembled WGS sequence"/>
</dbReference>
<keyword evidence="5" id="KW-1185">Reference proteome</keyword>
<organism evidence="4 5">
    <name type="scientific">Hemibagrus guttatus</name>
    <dbReference type="NCBI Taxonomy" id="175788"/>
    <lineage>
        <taxon>Eukaryota</taxon>
        <taxon>Metazoa</taxon>
        <taxon>Chordata</taxon>
        <taxon>Craniata</taxon>
        <taxon>Vertebrata</taxon>
        <taxon>Euteleostomi</taxon>
        <taxon>Actinopterygii</taxon>
        <taxon>Neopterygii</taxon>
        <taxon>Teleostei</taxon>
        <taxon>Ostariophysi</taxon>
        <taxon>Siluriformes</taxon>
        <taxon>Bagridae</taxon>
        <taxon>Hemibagrus</taxon>
    </lineage>
</organism>
<dbReference type="InterPro" id="IPR050951">
    <property type="entry name" value="Retrovirus_Pol_polyprotein"/>
</dbReference>
<dbReference type="InterPro" id="IPR043128">
    <property type="entry name" value="Rev_trsase/Diguanyl_cyclase"/>
</dbReference>
<dbReference type="InterPro" id="IPR043502">
    <property type="entry name" value="DNA/RNA_pol_sf"/>
</dbReference>
<dbReference type="Gene3D" id="3.10.10.10">
    <property type="entry name" value="HIV Type 1 Reverse Transcriptase, subunit A, domain 1"/>
    <property type="match status" value="1"/>
</dbReference>
<feature type="domain" description="Reverse transcriptase" evidence="3">
    <location>
        <begin position="1"/>
        <end position="237"/>
    </location>
</feature>
<dbReference type="FunFam" id="3.30.70.270:FF:000020">
    <property type="entry name" value="Transposon Tf2-6 polyprotein-like Protein"/>
    <property type="match status" value="1"/>
</dbReference>